<evidence type="ECO:0000256" key="2">
    <source>
        <dbReference type="ARBA" id="ARBA00009347"/>
    </source>
</evidence>
<dbReference type="InterPro" id="IPR037069">
    <property type="entry name" value="AcylCoA_DH/ox_N_sf"/>
</dbReference>
<dbReference type="Gene3D" id="1.10.540.10">
    <property type="entry name" value="Acyl-CoA dehydrogenase/oxidase, N-terminal domain"/>
    <property type="match status" value="1"/>
</dbReference>
<dbReference type="PANTHER" id="PTHR43884">
    <property type="entry name" value="ACYL-COA DEHYDROGENASE"/>
    <property type="match status" value="1"/>
</dbReference>
<evidence type="ECO:0000256" key="3">
    <source>
        <dbReference type="ARBA" id="ARBA00022630"/>
    </source>
</evidence>
<evidence type="ECO:0000256" key="4">
    <source>
        <dbReference type="ARBA" id="ARBA00022827"/>
    </source>
</evidence>
<dbReference type="InterPro" id="IPR009100">
    <property type="entry name" value="AcylCoA_DH/oxidase_NM_dom_sf"/>
</dbReference>
<keyword evidence="9" id="KW-1185">Reference proteome</keyword>
<dbReference type="Gene3D" id="1.20.140.10">
    <property type="entry name" value="Butyryl-CoA Dehydrogenase, subunit A, domain 3"/>
    <property type="match status" value="1"/>
</dbReference>
<dbReference type="InterPro" id="IPR013786">
    <property type="entry name" value="AcylCoA_DH/ox_N"/>
</dbReference>
<comment type="similarity">
    <text evidence="2">Belongs to the acyl-CoA dehydrogenase family.</text>
</comment>
<dbReference type="SUPFAM" id="SSF47203">
    <property type="entry name" value="Acyl-CoA dehydrogenase C-terminal domain-like"/>
    <property type="match status" value="1"/>
</dbReference>
<dbReference type="Pfam" id="PF00441">
    <property type="entry name" value="Acyl-CoA_dh_1"/>
    <property type="match status" value="1"/>
</dbReference>
<evidence type="ECO:0000259" key="6">
    <source>
        <dbReference type="Pfam" id="PF00441"/>
    </source>
</evidence>
<dbReference type="InterPro" id="IPR036250">
    <property type="entry name" value="AcylCo_DH-like_C"/>
</dbReference>
<name>A0ABY7JYA2_9ACTN</name>
<sequence>MEFTDSPDQAELREVVRDFLGRHVTPERVRAAAAGSDGYDAALWMRLCGELGLTALPVPEALGGAGAGFAEVAVVLEETGRVLAPVPYLSGAVAATLLACGEPDAARQFLPGLADGTAKAALALDGEVTLEDGTVSGTARNVADGAAADVLLVRAVDTLVAVRAADADVEAVGTLDQTRPQANVTFRASPAITVGVPADLAQDLLRTALAVEAVGAADHCLAATVAYLKERVQFGRPIGQFQALKHRCAGLAVEVESARATARAAVWTAVHDPDSLAVVGPLAKRHCADVFMHVTAEMIQLHGGIGFTWEHEAHLYFKRAKSTQLTAGTPAQLRRLVGERAGLI</sequence>
<evidence type="ECO:0000256" key="1">
    <source>
        <dbReference type="ARBA" id="ARBA00001974"/>
    </source>
</evidence>
<accession>A0ABY7JYA2</accession>
<evidence type="ECO:0000259" key="7">
    <source>
        <dbReference type="Pfam" id="PF02771"/>
    </source>
</evidence>
<keyword evidence="4" id="KW-0274">FAD</keyword>
<dbReference type="RefSeq" id="WP_269442834.1">
    <property type="nucleotide sequence ID" value="NZ_CP097463.1"/>
</dbReference>
<organism evidence="8 9">
    <name type="scientific">Jatrophihabitans cynanchi</name>
    <dbReference type="NCBI Taxonomy" id="2944128"/>
    <lineage>
        <taxon>Bacteria</taxon>
        <taxon>Bacillati</taxon>
        <taxon>Actinomycetota</taxon>
        <taxon>Actinomycetes</taxon>
        <taxon>Jatrophihabitantales</taxon>
        <taxon>Jatrophihabitantaceae</taxon>
        <taxon>Jatrophihabitans</taxon>
    </lineage>
</organism>
<dbReference type="PANTHER" id="PTHR43884:SF20">
    <property type="entry name" value="ACYL-COA DEHYDROGENASE FADE28"/>
    <property type="match status" value="1"/>
</dbReference>
<comment type="cofactor">
    <cofactor evidence="1">
        <name>FAD</name>
        <dbReference type="ChEBI" id="CHEBI:57692"/>
    </cofactor>
</comment>
<evidence type="ECO:0000256" key="5">
    <source>
        <dbReference type="ARBA" id="ARBA00023002"/>
    </source>
</evidence>
<feature type="domain" description="Acyl-CoA dehydrogenase/oxidase N-terminal" evidence="7">
    <location>
        <begin position="6"/>
        <end position="116"/>
    </location>
</feature>
<proteinExistence type="inferred from homology"/>
<dbReference type="Proteomes" id="UP001164693">
    <property type="component" value="Chromosome"/>
</dbReference>
<dbReference type="InterPro" id="IPR009075">
    <property type="entry name" value="AcylCo_DH/oxidase_C"/>
</dbReference>
<keyword evidence="3" id="KW-0285">Flavoprotein</keyword>
<dbReference type="Pfam" id="PF02771">
    <property type="entry name" value="Acyl-CoA_dh_N"/>
    <property type="match status" value="1"/>
</dbReference>
<gene>
    <name evidence="8" type="ORF">M6B22_17435</name>
</gene>
<keyword evidence="5" id="KW-0560">Oxidoreductase</keyword>
<evidence type="ECO:0000313" key="8">
    <source>
        <dbReference type="EMBL" id="WAX56302.1"/>
    </source>
</evidence>
<dbReference type="SUPFAM" id="SSF56645">
    <property type="entry name" value="Acyl-CoA dehydrogenase NM domain-like"/>
    <property type="match status" value="1"/>
</dbReference>
<evidence type="ECO:0000313" key="9">
    <source>
        <dbReference type="Proteomes" id="UP001164693"/>
    </source>
</evidence>
<dbReference type="EMBL" id="CP097463">
    <property type="protein sequence ID" value="WAX56302.1"/>
    <property type="molecule type" value="Genomic_DNA"/>
</dbReference>
<reference evidence="8" key="1">
    <citation type="submission" date="2022-05" db="EMBL/GenBank/DDBJ databases">
        <title>Jatrophihabitans sp. SB3-54 whole genome sequence.</title>
        <authorList>
            <person name="Suh M.K."/>
            <person name="Eom M.K."/>
            <person name="Kim J.S."/>
            <person name="Kim H.S."/>
            <person name="Do H.E."/>
            <person name="Shin Y.K."/>
            <person name="Lee J.-S."/>
        </authorList>
    </citation>
    <scope>NUCLEOTIDE SEQUENCE</scope>
    <source>
        <strain evidence="8">SB3-54</strain>
    </source>
</reference>
<protein>
    <submittedName>
        <fullName evidence="8">Acyl-CoA/acyl-ACP dehydrogenase</fullName>
    </submittedName>
</protein>
<feature type="domain" description="Acyl-CoA dehydrogenase/oxidase C-terminal" evidence="6">
    <location>
        <begin position="206"/>
        <end position="341"/>
    </location>
</feature>